<name>A0A6J4UWF5_9BACT</name>
<dbReference type="AlphaFoldDB" id="A0A6J4UWF5"/>
<sequence length="43" mass="4712">MLRYGSTELAAGLYFGNGRTIGAGRRMPELEPEPCRTVLPDES</sequence>
<gene>
    <name evidence="2" type="ORF">AVDCRST_MAG43-2033</name>
</gene>
<evidence type="ECO:0000256" key="1">
    <source>
        <dbReference type="SAM" id="MobiDB-lite"/>
    </source>
</evidence>
<reference evidence="2" key="1">
    <citation type="submission" date="2020-02" db="EMBL/GenBank/DDBJ databases">
        <authorList>
            <person name="Meier V. D."/>
        </authorList>
    </citation>
    <scope>NUCLEOTIDE SEQUENCE</scope>
    <source>
        <strain evidence="2">AVDCRST_MAG43</strain>
    </source>
</reference>
<feature type="region of interest" description="Disordered" evidence="1">
    <location>
        <begin position="22"/>
        <end position="43"/>
    </location>
</feature>
<accession>A0A6J4UWF5</accession>
<dbReference type="EMBL" id="CADCWI010000098">
    <property type="protein sequence ID" value="CAA9562400.1"/>
    <property type="molecule type" value="Genomic_DNA"/>
</dbReference>
<organism evidence="2">
    <name type="scientific">uncultured Thermomicrobiales bacterium</name>
    <dbReference type="NCBI Taxonomy" id="1645740"/>
    <lineage>
        <taxon>Bacteria</taxon>
        <taxon>Pseudomonadati</taxon>
        <taxon>Thermomicrobiota</taxon>
        <taxon>Thermomicrobia</taxon>
        <taxon>Thermomicrobiales</taxon>
        <taxon>environmental samples</taxon>
    </lineage>
</organism>
<proteinExistence type="predicted"/>
<evidence type="ECO:0000313" key="2">
    <source>
        <dbReference type="EMBL" id="CAA9562400.1"/>
    </source>
</evidence>
<protein>
    <submittedName>
        <fullName evidence="2">Uncharacterized protein</fullName>
    </submittedName>
</protein>